<reference evidence="1" key="1">
    <citation type="submission" date="2021-02" db="EMBL/GenBank/DDBJ databases">
        <authorList>
            <person name="Nowell W R."/>
        </authorList>
    </citation>
    <scope>NUCLEOTIDE SEQUENCE</scope>
    <source>
        <strain evidence="1">Ploen Becks lab</strain>
    </source>
</reference>
<keyword evidence="2" id="KW-1185">Reference proteome</keyword>
<comment type="caution">
    <text evidence="1">The sequence shown here is derived from an EMBL/GenBank/DDBJ whole genome shotgun (WGS) entry which is preliminary data.</text>
</comment>
<sequence>MFKQIFFFPSTKENFLRKIDHLAVVIDGTYTRFKESANNKFQYSCWSGQKKDLLIKPFVISGGCDLVVGSGLANDSGLAGGFGLVVGSGLATAGSGLSLASAGLDSGSVFANGFGLATVGSDNDGRLVSGCNLSSGSGFTCAFDLATVFNSSSDEFVFLKSSGVFKGRSTVFSKKLLFLI</sequence>
<evidence type="ECO:0000313" key="2">
    <source>
        <dbReference type="Proteomes" id="UP000663879"/>
    </source>
</evidence>
<dbReference type="Proteomes" id="UP000663879">
    <property type="component" value="Unassembled WGS sequence"/>
</dbReference>
<name>A0A814GM26_9BILA</name>
<dbReference type="EMBL" id="CAJNOC010003803">
    <property type="protein sequence ID" value="CAF0998377.1"/>
    <property type="molecule type" value="Genomic_DNA"/>
</dbReference>
<organism evidence="1 2">
    <name type="scientific">Brachionus calyciflorus</name>
    <dbReference type="NCBI Taxonomy" id="104777"/>
    <lineage>
        <taxon>Eukaryota</taxon>
        <taxon>Metazoa</taxon>
        <taxon>Spiralia</taxon>
        <taxon>Gnathifera</taxon>
        <taxon>Rotifera</taxon>
        <taxon>Eurotatoria</taxon>
        <taxon>Monogononta</taxon>
        <taxon>Pseudotrocha</taxon>
        <taxon>Ploima</taxon>
        <taxon>Brachionidae</taxon>
        <taxon>Brachionus</taxon>
    </lineage>
</organism>
<evidence type="ECO:0000313" key="1">
    <source>
        <dbReference type="EMBL" id="CAF0998377.1"/>
    </source>
</evidence>
<protein>
    <submittedName>
        <fullName evidence="1">Uncharacterized protein</fullName>
    </submittedName>
</protein>
<proteinExistence type="predicted"/>
<dbReference type="AlphaFoldDB" id="A0A814GM26"/>
<accession>A0A814GM26</accession>
<gene>
    <name evidence="1" type="ORF">OXX778_LOCUS16273</name>
</gene>